<dbReference type="Pfam" id="PF00005">
    <property type="entry name" value="ABC_tran"/>
    <property type="match status" value="1"/>
</dbReference>
<evidence type="ECO:0000256" key="2">
    <source>
        <dbReference type="ARBA" id="ARBA00022840"/>
    </source>
</evidence>
<organism evidence="4 5">
    <name type="scientific">Flagellimonas lutaonensis</name>
    <dbReference type="NCBI Taxonomy" id="516051"/>
    <lineage>
        <taxon>Bacteria</taxon>
        <taxon>Pseudomonadati</taxon>
        <taxon>Bacteroidota</taxon>
        <taxon>Flavobacteriia</taxon>
        <taxon>Flavobacteriales</taxon>
        <taxon>Flavobacteriaceae</taxon>
        <taxon>Flagellimonas</taxon>
    </lineage>
</organism>
<dbReference type="InterPro" id="IPR017871">
    <property type="entry name" value="ABC_transporter-like_CS"/>
</dbReference>
<evidence type="ECO:0000313" key="5">
    <source>
        <dbReference type="Proteomes" id="UP000032726"/>
    </source>
</evidence>
<dbReference type="PROSITE" id="PS00211">
    <property type="entry name" value="ABC_TRANSPORTER_1"/>
    <property type="match status" value="1"/>
</dbReference>
<keyword evidence="1" id="KW-0547">Nucleotide-binding</keyword>
<dbReference type="InterPro" id="IPR027417">
    <property type="entry name" value="P-loop_NTPase"/>
</dbReference>
<dbReference type="GO" id="GO:0022857">
    <property type="term" value="F:transmembrane transporter activity"/>
    <property type="evidence" value="ECO:0007669"/>
    <property type="project" value="TreeGrafter"/>
</dbReference>
<dbReference type="GO" id="GO:0016887">
    <property type="term" value="F:ATP hydrolysis activity"/>
    <property type="evidence" value="ECO:0007669"/>
    <property type="project" value="InterPro"/>
</dbReference>
<evidence type="ECO:0000259" key="3">
    <source>
        <dbReference type="PROSITE" id="PS50893"/>
    </source>
</evidence>
<gene>
    <name evidence="4" type="ORF">VC82_2695</name>
</gene>
<dbReference type="STRING" id="516051.VC82_2695"/>
<dbReference type="InterPro" id="IPR015854">
    <property type="entry name" value="ABC_transpr_LolD-like"/>
</dbReference>
<evidence type="ECO:0000313" key="4">
    <source>
        <dbReference type="EMBL" id="AKA36255.1"/>
    </source>
</evidence>
<dbReference type="PANTHER" id="PTHR24220:SF659">
    <property type="entry name" value="TRANSPORTER, PUTATIVE-RELATED"/>
    <property type="match status" value="1"/>
</dbReference>
<dbReference type="KEGG" id="mlt:VC82_2695"/>
<dbReference type="InterPro" id="IPR003593">
    <property type="entry name" value="AAA+_ATPase"/>
</dbReference>
<feature type="domain" description="ABC transporter" evidence="3">
    <location>
        <begin position="16"/>
        <end position="222"/>
    </location>
</feature>
<sequence length="222" mass="24871">MQPSCIYIYLYFCAMIKTTDLNFEYPEGQSFAFPDIVLNSKEHLLVLGPSGVGKTTLLHLLSGILPASRGTISIDGVEITSLGRKALDKFRGASIGLIFQQYHYVRSLNVEENLRLRQHFPKKLVEKERRIAIAERLGLADHLTKKVAHLSHGQQQRLAIALGLIHRPKVVFADEPTSNLDDSNCEQVLGLLLEEANLCGSSLVIITHDQRVTQHFSNQMKL</sequence>
<protein>
    <submittedName>
        <fullName evidence="4">ABC transporter ATP-binding protein</fullName>
    </submittedName>
</protein>
<name>A0A0D5YVJ3_9FLAO</name>
<dbReference type="Proteomes" id="UP000032726">
    <property type="component" value="Chromosome"/>
</dbReference>
<dbReference type="PANTHER" id="PTHR24220">
    <property type="entry name" value="IMPORT ATP-BINDING PROTEIN"/>
    <property type="match status" value="1"/>
</dbReference>
<dbReference type="SMART" id="SM00382">
    <property type="entry name" value="AAA"/>
    <property type="match status" value="1"/>
</dbReference>
<dbReference type="AlphaFoldDB" id="A0A0D5YVJ3"/>
<dbReference type="Gene3D" id="3.40.50.300">
    <property type="entry name" value="P-loop containing nucleotide triphosphate hydrolases"/>
    <property type="match status" value="1"/>
</dbReference>
<dbReference type="GO" id="GO:0005886">
    <property type="term" value="C:plasma membrane"/>
    <property type="evidence" value="ECO:0007669"/>
    <property type="project" value="TreeGrafter"/>
</dbReference>
<keyword evidence="5" id="KW-1185">Reference proteome</keyword>
<evidence type="ECO:0000256" key="1">
    <source>
        <dbReference type="ARBA" id="ARBA00022741"/>
    </source>
</evidence>
<dbReference type="GO" id="GO:0005524">
    <property type="term" value="F:ATP binding"/>
    <property type="evidence" value="ECO:0007669"/>
    <property type="project" value="UniProtKB-KW"/>
</dbReference>
<proteinExistence type="predicted"/>
<keyword evidence="2 4" id="KW-0067">ATP-binding</keyword>
<reference evidence="4 5" key="1">
    <citation type="submission" date="2015-03" db="EMBL/GenBank/DDBJ databases">
        <title>Complete genome sequence of Muricauda lutaonensis CC-HSB-11T, isolated from a coastal hot spring.</title>
        <authorList>
            <person name="Kim K.M."/>
        </authorList>
    </citation>
    <scope>NUCLEOTIDE SEQUENCE [LARGE SCALE GENOMIC DNA]</scope>
    <source>
        <strain evidence="4 5">CC-HSB-11</strain>
    </source>
</reference>
<dbReference type="PROSITE" id="PS50893">
    <property type="entry name" value="ABC_TRANSPORTER_2"/>
    <property type="match status" value="1"/>
</dbReference>
<dbReference type="InterPro" id="IPR003439">
    <property type="entry name" value="ABC_transporter-like_ATP-bd"/>
</dbReference>
<dbReference type="HOGENOM" id="CLU_000604_1_22_10"/>
<dbReference type="EMBL" id="CP011071">
    <property type="protein sequence ID" value="AKA36255.1"/>
    <property type="molecule type" value="Genomic_DNA"/>
</dbReference>
<accession>A0A0D5YVJ3</accession>
<dbReference type="SUPFAM" id="SSF52540">
    <property type="entry name" value="P-loop containing nucleoside triphosphate hydrolases"/>
    <property type="match status" value="1"/>
</dbReference>